<evidence type="ECO:0000313" key="4">
    <source>
        <dbReference type="EMBL" id="VAV96100.1"/>
    </source>
</evidence>
<keyword evidence="1 4" id="KW-0808">Transferase</keyword>
<sequence>MKMEIKHDNIEGLEIKALLQRHLDEMVHTTPPESIHALDLDGLRVPEISFWSVWDGRNLLGCGALKQLDDRHGEIKSMHVHCDHRGKGIAVTMLKHIMEVARQRSYNRLSLETGSMPAFLPARRLYEKYGFAECPVFGDYKVDPNSVCMTKTL</sequence>
<dbReference type="PANTHER" id="PTHR43877">
    <property type="entry name" value="AMINOALKYLPHOSPHONATE N-ACETYLTRANSFERASE-RELATED-RELATED"/>
    <property type="match status" value="1"/>
</dbReference>
<name>A0A3B0RRP7_9ZZZZ</name>
<organism evidence="4">
    <name type="scientific">hydrothermal vent metagenome</name>
    <dbReference type="NCBI Taxonomy" id="652676"/>
    <lineage>
        <taxon>unclassified sequences</taxon>
        <taxon>metagenomes</taxon>
        <taxon>ecological metagenomes</taxon>
    </lineage>
</organism>
<dbReference type="CDD" id="cd04301">
    <property type="entry name" value="NAT_SF"/>
    <property type="match status" value="1"/>
</dbReference>
<protein>
    <submittedName>
        <fullName evidence="4">Uncharacterized N-acetyltransferase YedL</fullName>
    </submittedName>
</protein>
<dbReference type="EMBL" id="UOEC01000132">
    <property type="protein sequence ID" value="VAV96100.1"/>
    <property type="molecule type" value="Genomic_DNA"/>
</dbReference>
<dbReference type="PANTHER" id="PTHR43877:SF5">
    <property type="entry name" value="BLL8307 PROTEIN"/>
    <property type="match status" value="1"/>
</dbReference>
<reference evidence="4" key="1">
    <citation type="submission" date="2018-06" db="EMBL/GenBank/DDBJ databases">
        <authorList>
            <person name="Zhirakovskaya E."/>
        </authorList>
    </citation>
    <scope>NUCLEOTIDE SEQUENCE</scope>
</reference>
<keyword evidence="2" id="KW-0012">Acyltransferase</keyword>
<evidence type="ECO:0000259" key="3">
    <source>
        <dbReference type="PROSITE" id="PS51186"/>
    </source>
</evidence>
<dbReference type="Pfam" id="PF00583">
    <property type="entry name" value="Acetyltransf_1"/>
    <property type="match status" value="1"/>
</dbReference>
<dbReference type="PROSITE" id="PS51186">
    <property type="entry name" value="GNAT"/>
    <property type="match status" value="1"/>
</dbReference>
<dbReference type="SUPFAM" id="SSF55729">
    <property type="entry name" value="Acyl-CoA N-acyltransferases (Nat)"/>
    <property type="match status" value="1"/>
</dbReference>
<evidence type="ECO:0000256" key="2">
    <source>
        <dbReference type="ARBA" id="ARBA00023315"/>
    </source>
</evidence>
<dbReference type="InterPro" id="IPR016181">
    <property type="entry name" value="Acyl_CoA_acyltransferase"/>
</dbReference>
<dbReference type="InterPro" id="IPR000182">
    <property type="entry name" value="GNAT_dom"/>
</dbReference>
<feature type="domain" description="N-acetyltransferase" evidence="3">
    <location>
        <begin position="3"/>
        <end position="153"/>
    </location>
</feature>
<dbReference type="AlphaFoldDB" id="A0A3B0RRP7"/>
<proteinExistence type="predicted"/>
<dbReference type="InterPro" id="IPR050832">
    <property type="entry name" value="Bact_Acetyltransf"/>
</dbReference>
<dbReference type="Gene3D" id="3.40.630.30">
    <property type="match status" value="1"/>
</dbReference>
<accession>A0A3B0RRP7</accession>
<evidence type="ECO:0000256" key="1">
    <source>
        <dbReference type="ARBA" id="ARBA00022679"/>
    </source>
</evidence>
<gene>
    <name evidence="4" type="ORF">MNBD_ALPHA08-676</name>
</gene>
<dbReference type="GO" id="GO:0016747">
    <property type="term" value="F:acyltransferase activity, transferring groups other than amino-acyl groups"/>
    <property type="evidence" value="ECO:0007669"/>
    <property type="project" value="InterPro"/>
</dbReference>